<dbReference type="Proteomes" id="UP001221898">
    <property type="component" value="Unassembled WGS sequence"/>
</dbReference>
<reference evidence="4" key="1">
    <citation type="journal article" date="2023" name="Science">
        <title>Genome structures resolve the early diversification of teleost fishes.</title>
        <authorList>
            <person name="Parey E."/>
            <person name="Louis A."/>
            <person name="Montfort J."/>
            <person name="Bouchez O."/>
            <person name="Roques C."/>
            <person name="Iampietro C."/>
            <person name="Lluch J."/>
            <person name="Castinel A."/>
            <person name="Donnadieu C."/>
            <person name="Desvignes T."/>
            <person name="Floi Bucao C."/>
            <person name="Jouanno E."/>
            <person name="Wen M."/>
            <person name="Mejri S."/>
            <person name="Dirks R."/>
            <person name="Jansen H."/>
            <person name="Henkel C."/>
            <person name="Chen W.J."/>
            <person name="Zahm M."/>
            <person name="Cabau C."/>
            <person name="Klopp C."/>
            <person name="Thompson A.W."/>
            <person name="Robinson-Rechavi M."/>
            <person name="Braasch I."/>
            <person name="Lecointre G."/>
            <person name="Bobe J."/>
            <person name="Postlethwait J.H."/>
            <person name="Berthelot C."/>
            <person name="Roest Crollius H."/>
            <person name="Guiguen Y."/>
        </authorList>
    </citation>
    <scope>NUCLEOTIDE SEQUENCE</scope>
    <source>
        <strain evidence="4">NC1722</strain>
    </source>
</reference>
<dbReference type="EMBL" id="JAINUG010000085">
    <property type="protein sequence ID" value="KAJ8399133.1"/>
    <property type="molecule type" value="Genomic_DNA"/>
</dbReference>
<keyword evidence="5" id="KW-1185">Reference proteome</keyword>
<organism evidence="4 5">
    <name type="scientific">Aldrovandia affinis</name>
    <dbReference type="NCBI Taxonomy" id="143900"/>
    <lineage>
        <taxon>Eukaryota</taxon>
        <taxon>Metazoa</taxon>
        <taxon>Chordata</taxon>
        <taxon>Craniata</taxon>
        <taxon>Vertebrata</taxon>
        <taxon>Euteleostomi</taxon>
        <taxon>Actinopterygii</taxon>
        <taxon>Neopterygii</taxon>
        <taxon>Teleostei</taxon>
        <taxon>Notacanthiformes</taxon>
        <taxon>Halosauridae</taxon>
        <taxon>Aldrovandia</taxon>
    </lineage>
</organism>
<evidence type="ECO:0000256" key="1">
    <source>
        <dbReference type="ARBA" id="ARBA00008664"/>
    </source>
</evidence>
<dbReference type="SUPFAM" id="SSF56024">
    <property type="entry name" value="Phospholipase D/nuclease"/>
    <property type="match status" value="2"/>
</dbReference>
<evidence type="ECO:0000313" key="5">
    <source>
        <dbReference type="Proteomes" id="UP001221898"/>
    </source>
</evidence>
<dbReference type="GO" id="GO:0003824">
    <property type="term" value="F:catalytic activity"/>
    <property type="evidence" value="ECO:0007669"/>
    <property type="project" value="InterPro"/>
</dbReference>
<comment type="caution">
    <text evidence="4">The sequence shown here is derived from an EMBL/GenBank/DDBJ whole genome shotgun (WGS) entry which is preliminary data.</text>
</comment>
<evidence type="ECO:0000259" key="3">
    <source>
        <dbReference type="PROSITE" id="PS50035"/>
    </source>
</evidence>
<sequence>MSSPYKALHDNYIANRWSVGKLAPLALTVGCLIALGFLLSIPLLERSTTKVNQGLGDHEDIKMEGNARPVSEEQCRLVLTESIPIHMKYDANATFGTPLYEAWKDLLAVATEEVDVSSYYWTFTGDDIKVKSSTDLPGRDILKLFGDLPLRNVSVRVATSIPSVASNSTDLKVLQKKGVDVKKVNFGHLTNGILHTKIWIIDMKHIYIGSANMDWRSLTQVKELGVVIYNCSQLAEDVHKIFQSYWALGHHNATIPDPWPSDFDTTINREHPLLVNLNGIASRIYISGSPPSFCPAGRTKDLDAILYAIEEAEQFIDVAVMEYFPTSRYKRPRMYWPAIEDALKRSAFEHHVSIRLLISCGQNTDPAMLPFLRSLNALHQSAGSISIEVKVFIVPVGNQSSIPYSRVNHNKFMVTDKVAYIGTSNWSADYFNTTAGVGLVVQQDANHPSLVEQTLQKQLRGVFERDWHSQFTVALSDLGHHPDCTFAERRGDAAL</sequence>
<dbReference type="PANTHER" id="PTHR10185">
    <property type="entry name" value="PHOSPHOLIPASE D - RELATED"/>
    <property type="match status" value="1"/>
</dbReference>
<dbReference type="Pfam" id="PF13918">
    <property type="entry name" value="PLDc_3"/>
    <property type="match status" value="1"/>
</dbReference>
<keyword evidence="2" id="KW-0812">Transmembrane</keyword>
<dbReference type="SMART" id="SM00155">
    <property type="entry name" value="PLDc"/>
    <property type="match status" value="2"/>
</dbReference>
<keyword evidence="2" id="KW-1133">Transmembrane helix</keyword>
<dbReference type="PANTHER" id="PTHR10185:SF8">
    <property type="entry name" value="5'-3' EXONUCLEASE PLD4"/>
    <property type="match status" value="1"/>
</dbReference>
<feature type="transmembrane region" description="Helical" evidence="2">
    <location>
        <begin position="22"/>
        <end position="44"/>
    </location>
</feature>
<gene>
    <name evidence="4" type="ORF">AAFF_G00415120</name>
</gene>
<evidence type="ECO:0000313" key="4">
    <source>
        <dbReference type="EMBL" id="KAJ8399133.1"/>
    </source>
</evidence>
<dbReference type="PROSITE" id="PS50035">
    <property type="entry name" value="PLD"/>
    <property type="match status" value="2"/>
</dbReference>
<proteinExistence type="inferred from homology"/>
<dbReference type="InterPro" id="IPR032803">
    <property type="entry name" value="PLDc_3"/>
</dbReference>
<keyword evidence="2" id="KW-0472">Membrane</keyword>
<accession>A0AAD7WJI6</accession>
<name>A0AAD7WJI6_9TELE</name>
<evidence type="ECO:0000256" key="2">
    <source>
        <dbReference type="SAM" id="Phobius"/>
    </source>
</evidence>
<protein>
    <recommendedName>
        <fullName evidence="3">PLD phosphodiesterase domain-containing protein</fullName>
    </recommendedName>
</protein>
<dbReference type="InterPro" id="IPR001736">
    <property type="entry name" value="PLipase_D/transphosphatidylase"/>
</dbReference>
<dbReference type="Gene3D" id="3.30.870.10">
    <property type="entry name" value="Endonuclease Chain A"/>
    <property type="match status" value="2"/>
</dbReference>
<feature type="domain" description="PLD phosphodiesterase" evidence="3">
    <location>
        <begin position="190"/>
        <end position="217"/>
    </location>
</feature>
<dbReference type="AlphaFoldDB" id="A0AAD7WJI6"/>
<comment type="similarity">
    <text evidence="1">Belongs to the phospholipase D family.</text>
</comment>
<dbReference type="InterPro" id="IPR050874">
    <property type="entry name" value="Diverse_PLD-related"/>
</dbReference>
<feature type="domain" description="PLD phosphodiesterase" evidence="3">
    <location>
        <begin position="404"/>
        <end position="430"/>
    </location>
</feature>